<comment type="caution">
    <text evidence="9">The sequence shown here is derived from an EMBL/GenBank/DDBJ whole genome shotgun (WGS) entry which is preliminary data.</text>
</comment>
<gene>
    <name evidence="9" type="ORF">AWN68_02855</name>
</gene>
<evidence type="ECO:0000256" key="5">
    <source>
        <dbReference type="ARBA" id="ARBA00023136"/>
    </source>
</evidence>
<keyword evidence="5 6" id="KW-0472">Membrane</keyword>
<comment type="subcellular location">
    <subcellularLocation>
        <location evidence="1">Cell membrane</location>
        <topology evidence="1">Multi-pass membrane protein</topology>
    </subcellularLocation>
</comment>
<dbReference type="GO" id="GO:0022857">
    <property type="term" value="F:transmembrane transporter activity"/>
    <property type="evidence" value="ECO:0007669"/>
    <property type="project" value="TreeGrafter"/>
</dbReference>
<evidence type="ECO:0000313" key="9">
    <source>
        <dbReference type="EMBL" id="KYG83761.1"/>
    </source>
</evidence>
<dbReference type="PANTHER" id="PTHR30572">
    <property type="entry name" value="MEMBRANE COMPONENT OF TRANSPORTER-RELATED"/>
    <property type="match status" value="1"/>
</dbReference>
<dbReference type="InterPro" id="IPR050250">
    <property type="entry name" value="Macrolide_Exporter_MacB"/>
</dbReference>
<feature type="transmembrane region" description="Helical" evidence="6">
    <location>
        <begin position="762"/>
        <end position="787"/>
    </location>
</feature>
<dbReference type="InterPro" id="IPR003838">
    <property type="entry name" value="ABC3_permease_C"/>
</dbReference>
<evidence type="ECO:0000259" key="7">
    <source>
        <dbReference type="Pfam" id="PF02687"/>
    </source>
</evidence>
<feature type="transmembrane region" description="Helical" evidence="6">
    <location>
        <begin position="676"/>
        <end position="700"/>
    </location>
</feature>
<evidence type="ECO:0008006" key="11">
    <source>
        <dbReference type="Google" id="ProtNLM"/>
    </source>
</evidence>
<keyword evidence="4 6" id="KW-1133">Transmembrane helix</keyword>
<dbReference type="AlphaFoldDB" id="A0A150XYI1"/>
<name>A0A150XYI1_9BACT</name>
<protein>
    <recommendedName>
        <fullName evidence="11">ABC transporter permease</fullName>
    </recommendedName>
</protein>
<keyword evidence="2" id="KW-1003">Cell membrane</keyword>
<feature type="domain" description="ABC3 transporter permease C-terminal" evidence="7">
    <location>
        <begin position="679"/>
        <end position="792"/>
    </location>
</feature>
<feature type="domain" description="MacB-like periplasmic core" evidence="8">
    <location>
        <begin position="440"/>
        <end position="603"/>
    </location>
</feature>
<dbReference type="PANTHER" id="PTHR30572:SF18">
    <property type="entry name" value="ABC-TYPE MACROLIDE FAMILY EXPORT SYSTEM PERMEASE COMPONENT 2"/>
    <property type="match status" value="1"/>
</dbReference>
<dbReference type="OrthoDB" id="5933722at2"/>
<keyword evidence="3 6" id="KW-0812">Transmembrane</keyword>
<dbReference type="GO" id="GO:0005886">
    <property type="term" value="C:plasma membrane"/>
    <property type="evidence" value="ECO:0007669"/>
    <property type="project" value="UniProtKB-SubCell"/>
</dbReference>
<feature type="transmembrane region" description="Helical" evidence="6">
    <location>
        <begin position="428"/>
        <end position="451"/>
    </location>
</feature>
<dbReference type="STRING" id="296218.AWN68_02855"/>
<accession>A0A150XYI1</accession>
<feature type="transmembrane region" description="Helical" evidence="6">
    <location>
        <begin position="288"/>
        <end position="309"/>
    </location>
</feature>
<proteinExistence type="predicted"/>
<keyword evidence="10" id="KW-1185">Reference proteome</keyword>
<sequence>MNVINLKFTLRFLWRNKFFTLLNLLGLTLGITASIWLMLYLKNELSYDQYHENADRVYRFSHLIKAPGVEFNTAFSANELSPMLAEEFPEIETYARFSPANTREITFQNETFRERDIFYTDPDATKIFTLDFEEGNVKSALAEPLSVIISKDISQRLFGNGSAINKIIEIDGRNVKVTGVFKNQPENTHFKFQVLISGVAQREFAFQDGVFNSEALWNPDCANYILMKPGFDKAKFLEKFKAFNEKYYMPFGRVVSGEHFLRIQKLADIHYDTVKIEDDFPKGNSNNLVVFTIIGLSILFLACINYINLSTARAGLRAREIGIRKVLGSDSLSLKMALLFESVVQVSVALILSIITAWLLIEYSGFQALLGVSFSFNLFAQPDLIGLILLLVICTGLISGLYPALYLAKIKPVKALKGNWVASRSGNWVRRGLVLFQFVISIGVLTGTLLMKDQLNFLQNKELGYDKDQILVINSQDSLAQTKFKVLKEVFEQNPQIEAVSSSNFLPGTNVGQTVFMVEKDGEMQQQEFKTLQGDANYLETFGMTLKEGRFYRGDETRGNAYFVVNETAARMLGWESAIDKRMGFFHQEEFGRVIGVVNDFNFFSLHNPIEPLVIVFNNQPGSRLIVRFRQGNEEKLIAGIKSIWEETIPNYPLDYSFLNQSLRDQYEADKNQNTLITSMSILCIFVSLIGLSGLSAFNVSQRRKEIGIRKVLGAMTRQIIHIIFSDTLKIIVLAGVISAPISFWVISKWAENFAYQAPVSFFSMVISVVVAILLTLSIVSIIVWFTSRKNPTETLRYE</sequence>
<evidence type="ECO:0000256" key="6">
    <source>
        <dbReference type="SAM" id="Phobius"/>
    </source>
</evidence>
<feature type="transmembrane region" description="Helical" evidence="6">
    <location>
        <begin position="21"/>
        <end position="41"/>
    </location>
</feature>
<dbReference type="InterPro" id="IPR025857">
    <property type="entry name" value="MacB_PCD"/>
</dbReference>
<feature type="transmembrane region" description="Helical" evidence="6">
    <location>
        <begin position="720"/>
        <end position="742"/>
    </location>
</feature>
<evidence type="ECO:0000256" key="2">
    <source>
        <dbReference type="ARBA" id="ARBA00022475"/>
    </source>
</evidence>
<dbReference type="Pfam" id="PF02687">
    <property type="entry name" value="FtsX"/>
    <property type="match status" value="2"/>
</dbReference>
<dbReference type="Proteomes" id="UP000075615">
    <property type="component" value="Unassembled WGS sequence"/>
</dbReference>
<feature type="domain" description="MacB-like periplasmic core" evidence="8">
    <location>
        <begin position="20"/>
        <end position="201"/>
    </location>
</feature>
<dbReference type="RefSeq" id="WP_068411153.1">
    <property type="nucleotide sequence ID" value="NZ_LRDB01000001.1"/>
</dbReference>
<evidence type="ECO:0000256" key="4">
    <source>
        <dbReference type="ARBA" id="ARBA00022989"/>
    </source>
</evidence>
<evidence type="ECO:0000256" key="3">
    <source>
        <dbReference type="ARBA" id="ARBA00022692"/>
    </source>
</evidence>
<evidence type="ECO:0000313" key="10">
    <source>
        <dbReference type="Proteomes" id="UP000075615"/>
    </source>
</evidence>
<evidence type="ECO:0000259" key="8">
    <source>
        <dbReference type="Pfam" id="PF12704"/>
    </source>
</evidence>
<feature type="transmembrane region" description="Helical" evidence="6">
    <location>
        <begin position="384"/>
        <end position="407"/>
    </location>
</feature>
<evidence type="ECO:0000256" key="1">
    <source>
        <dbReference type="ARBA" id="ARBA00004651"/>
    </source>
</evidence>
<dbReference type="Pfam" id="PF12704">
    <property type="entry name" value="MacB_PCD"/>
    <property type="match status" value="2"/>
</dbReference>
<dbReference type="EMBL" id="LRDB01000001">
    <property type="protein sequence ID" value="KYG83761.1"/>
    <property type="molecule type" value="Genomic_DNA"/>
</dbReference>
<feature type="transmembrane region" description="Helical" evidence="6">
    <location>
        <begin position="338"/>
        <end position="361"/>
    </location>
</feature>
<feature type="domain" description="ABC3 transporter permease C-terminal" evidence="7">
    <location>
        <begin position="293"/>
        <end position="412"/>
    </location>
</feature>
<reference evidence="9 10" key="1">
    <citation type="submission" date="2016-01" db="EMBL/GenBank/DDBJ databases">
        <title>Genome sequencing of Roseivirga echinicomitans KMM 6058.</title>
        <authorList>
            <person name="Selvaratnam C."/>
            <person name="Thevarajoo S."/>
            <person name="Goh K.M."/>
            <person name="Ee R."/>
            <person name="Chan K.-G."/>
            <person name="Chong C.S."/>
        </authorList>
    </citation>
    <scope>NUCLEOTIDE SEQUENCE [LARGE SCALE GENOMIC DNA]</scope>
    <source>
        <strain evidence="9 10">KMM 6058</strain>
    </source>
</reference>
<organism evidence="9 10">
    <name type="scientific">Roseivirga echinicomitans</name>
    <dbReference type="NCBI Taxonomy" id="296218"/>
    <lineage>
        <taxon>Bacteria</taxon>
        <taxon>Pseudomonadati</taxon>
        <taxon>Bacteroidota</taxon>
        <taxon>Cytophagia</taxon>
        <taxon>Cytophagales</taxon>
        <taxon>Roseivirgaceae</taxon>
        <taxon>Roseivirga</taxon>
    </lineage>
</organism>